<name>A0ABW9MRV0_9XANT</name>
<protein>
    <submittedName>
        <fullName evidence="1">DUF4304 domain-containing protein</fullName>
    </submittedName>
</protein>
<sequence>MPASEFVKAVDEVQRALRPSLKEQGFKVRGRTFNRLTKDGLTQVVNLQMGTSDPPGTTYVPGLRENMHGLFTVNLGVYIPEVSELHGGGPAKSWIREYDYSIRCRLGPASGTAQDLWWHARSPAYAVANIQPMLLSYGLLF</sequence>
<proteinExistence type="predicted"/>
<comment type="caution">
    <text evidence="1">The sequence shown here is derived from an EMBL/GenBank/DDBJ whole genome shotgun (WGS) entry which is preliminary data.</text>
</comment>
<organism evidence="1 2">
    <name type="scientific">Xanthomonas codiaei</name>
    <dbReference type="NCBI Taxonomy" id="56463"/>
    <lineage>
        <taxon>Bacteria</taxon>
        <taxon>Pseudomonadati</taxon>
        <taxon>Pseudomonadota</taxon>
        <taxon>Gammaproteobacteria</taxon>
        <taxon>Lysobacterales</taxon>
        <taxon>Lysobacteraceae</taxon>
        <taxon>Xanthomonas</taxon>
    </lineage>
</organism>
<feature type="non-terminal residue" evidence="1">
    <location>
        <position position="141"/>
    </location>
</feature>
<dbReference type="Proteomes" id="UP001637990">
    <property type="component" value="Unassembled WGS sequence"/>
</dbReference>
<dbReference type="EMBL" id="JBJGBS010000132">
    <property type="protein sequence ID" value="MFO3706947.1"/>
    <property type="molecule type" value="Genomic_DNA"/>
</dbReference>
<dbReference type="Pfam" id="PF14137">
    <property type="entry name" value="DUF4304"/>
    <property type="match status" value="1"/>
</dbReference>
<dbReference type="InterPro" id="IPR025412">
    <property type="entry name" value="DUF4304"/>
</dbReference>
<reference evidence="1 2" key="1">
    <citation type="submission" date="2024-11" db="EMBL/GenBank/DDBJ databases">
        <title>Genome sequencing of Xanthomonas codiaei.</title>
        <authorList>
            <person name="Studholme D.J."/>
        </authorList>
    </citation>
    <scope>NUCLEOTIDE SEQUENCE [LARGE SCALE GENOMIC DNA]</scope>
    <source>
        <strain evidence="1 2">NCPPB 4350</strain>
    </source>
</reference>
<accession>A0ABW9MRV0</accession>
<evidence type="ECO:0000313" key="1">
    <source>
        <dbReference type="EMBL" id="MFO3706947.1"/>
    </source>
</evidence>
<dbReference type="RefSeq" id="WP_410049810.1">
    <property type="nucleotide sequence ID" value="NZ_JBJGBS010000132.1"/>
</dbReference>
<evidence type="ECO:0000313" key="2">
    <source>
        <dbReference type="Proteomes" id="UP001637990"/>
    </source>
</evidence>
<keyword evidence="2" id="KW-1185">Reference proteome</keyword>
<gene>
    <name evidence="1" type="ORF">ACI6Q5_18705</name>
</gene>